<dbReference type="GO" id="GO:0005886">
    <property type="term" value="C:plasma membrane"/>
    <property type="evidence" value="ECO:0007669"/>
    <property type="project" value="UniProtKB-SubCell"/>
</dbReference>
<reference evidence="14 15" key="1">
    <citation type="journal article" date="2016" name="Nat. Commun.">
        <title>Thousands of microbial genomes shed light on interconnected biogeochemical processes in an aquifer system.</title>
        <authorList>
            <person name="Anantharaman K."/>
            <person name="Brown C.T."/>
            <person name="Hug L.A."/>
            <person name="Sharon I."/>
            <person name="Castelle C.J."/>
            <person name="Probst A.J."/>
            <person name="Thomas B.C."/>
            <person name="Singh A."/>
            <person name="Wilkins M.J."/>
            <person name="Karaoz U."/>
            <person name="Brodie E.L."/>
            <person name="Williams K.H."/>
            <person name="Hubbard S.S."/>
            <person name="Banfield J.F."/>
        </authorList>
    </citation>
    <scope>NUCLEOTIDE SEQUENCE [LARGE SCALE GENOMIC DNA]</scope>
</reference>
<dbReference type="Proteomes" id="UP000178943">
    <property type="component" value="Unassembled WGS sequence"/>
</dbReference>
<proteinExistence type="inferred from homology"/>
<evidence type="ECO:0000256" key="1">
    <source>
        <dbReference type="ARBA" id="ARBA00004651"/>
    </source>
</evidence>
<feature type="transmembrane region" description="Helical" evidence="12">
    <location>
        <begin position="41"/>
        <end position="62"/>
    </location>
</feature>
<dbReference type="AlphaFoldDB" id="A0A1F5VSP9"/>
<dbReference type="CDD" id="cd07335">
    <property type="entry name" value="M48B_HtpX_like"/>
    <property type="match status" value="1"/>
</dbReference>
<dbReference type="Pfam" id="PF01435">
    <property type="entry name" value="Peptidase_M48"/>
    <property type="match status" value="1"/>
</dbReference>
<keyword evidence="6 11" id="KW-0378">Hydrolase</keyword>
<dbReference type="PANTHER" id="PTHR43221:SF1">
    <property type="entry name" value="PROTEASE HTPX"/>
    <property type="match status" value="1"/>
</dbReference>
<sequence>MNIAKRIFLFLAVNVLIITTISIVFSVLGLKPYLEANKINFTALLIFCGIWGFGGAFISLGLSRIIAKRFMGVKLIPPDTTQPELRDILDTVYNYCQQAGLQKMPEVGIYESSDMNAFATGPSKSRSLVAVSSGLLHSMNEREFKGVIAHEVSHIANGDMVTMTLIQGVVNVFALFLSRIIGWAVSQMVHEKLSALVYRLTVILLDIMLTILGSIVVFYFSRQREFRADSGAARLAGRDSMIAALKKLQATYEIARQDTRASIATMKISGKSGGLMALFASHPPLDERIRRLESM</sequence>
<evidence type="ECO:0000256" key="2">
    <source>
        <dbReference type="ARBA" id="ARBA00022475"/>
    </source>
</evidence>
<feature type="transmembrane region" description="Helical" evidence="12">
    <location>
        <begin position="165"/>
        <end position="185"/>
    </location>
</feature>
<feature type="transmembrane region" description="Helical" evidence="12">
    <location>
        <begin position="197"/>
        <end position="220"/>
    </location>
</feature>
<keyword evidence="2" id="KW-1003">Cell membrane</keyword>
<evidence type="ECO:0000256" key="5">
    <source>
        <dbReference type="ARBA" id="ARBA00022723"/>
    </source>
</evidence>
<evidence type="ECO:0000259" key="13">
    <source>
        <dbReference type="Pfam" id="PF01435"/>
    </source>
</evidence>
<evidence type="ECO:0000256" key="9">
    <source>
        <dbReference type="ARBA" id="ARBA00023049"/>
    </source>
</evidence>
<feature type="transmembrane region" description="Helical" evidence="12">
    <location>
        <begin position="7"/>
        <end position="29"/>
    </location>
</feature>
<protein>
    <submittedName>
        <fullName evidence="14">Zinc metalloprotease HtpX</fullName>
    </submittedName>
</protein>
<dbReference type="NCBIfam" id="NF003965">
    <property type="entry name" value="PRK05457.1"/>
    <property type="match status" value="1"/>
</dbReference>
<evidence type="ECO:0000313" key="14">
    <source>
        <dbReference type="EMBL" id="OGF66393.1"/>
    </source>
</evidence>
<evidence type="ECO:0000256" key="7">
    <source>
        <dbReference type="ARBA" id="ARBA00022833"/>
    </source>
</evidence>
<keyword evidence="9 11" id="KW-0482">Metalloprotease</keyword>
<comment type="similarity">
    <text evidence="11">Belongs to the peptidase M48 family.</text>
</comment>
<evidence type="ECO:0000256" key="3">
    <source>
        <dbReference type="ARBA" id="ARBA00022670"/>
    </source>
</evidence>
<evidence type="ECO:0000256" key="8">
    <source>
        <dbReference type="ARBA" id="ARBA00022989"/>
    </source>
</evidence>
<evidence type="ECO:0000256" key="11">
    <source>
        <dbReference type="RuleBase" id="RU003983"/>
    </source>
</evidence>
<comment type="caution">
    <text evidence="14">The sequence shown here is derived from an EMBL/GenBank/DDBJ whole genome shotgun (WGS) entry which is preliminary data.</text>
</comment>
<dbReference type="GO" id="GO:0004222">
    <property type="term" value="F:metalloendopeptidase activity"/>
    <property type="evidence" value="ECO:0007669"/>
    <property type="project" value="InterPro"/>
</dbReference>
<dbReference type="EMBL" id="MFGW01000093">
    <property type="protein sequence ID" value="OGF66393.1"/>
    <property type="molecule type" value="Genomic_DNA"/>
</dbReference>
<name>A0A1F5VSP9_9BACT</name>
<evidence type="ECO:0000256" key="6">
    <source>
        <dbReference type="ARBA" id="ARBA00022801"/>
    </source>
</evidence>
<keyword evidence="4 12" id="KW-0812">Transmembrane</keyword>
<keyword evidence="5" id="KW-0479">Metal-binding</keyword>
<dbReference type="PANTHER" id="PTHR43221">
    <property type="entry name" value="PROTEASE HTPX"/>
    <property type="match status" value="1"/>
</dbReference>
<accession>A0A1F5VSP9</accession>
<feature type="domain" description="Peptidase M48" evidence="13">
    <location>
        <begin position="82"/>
        <end position="294"/>
    </location>
</feature>
<keyword evidence="8 12" id="KW-1133">Transmembrane helix</keyword>
<evidence type="ECO:0000256" key="12">
    <source>
        <dbReference type="SAM" id="Phobius"/>
    </source>
</evidence>
<dbReference type="InterPro" id="IPR050083">
    <property type="entry name" value="HtpX_protease"/>
</dbReference>
<evidence type="ECO:0000313" key="15">
    <source>
        <dbReference type="Proteomes" id="UP000178943"/>
    </source>
</evidence>
<comment type="subcellular location">
    <subcellularLocation>
        <location evidence="1">Cell membrane</location>
        <topology evidence="1">Multi-pass membrane protein</topology>
    </subcellularLocation>
</comment>
<evidence type="ECO:0000256" key="10">
    <source>
        <dbReference type="ARBA" id="ARBA00023136"/>
    </source>
</evidence>
<evidence type="ECO:0000256" key="4">
    <source>
        <dbReference type="ARBA" id="ARBA00022692"/>
    </source>
</evidence>
<dbReference type="STRING" id="1817863.A2Y62_12535"/>
<comment type="cofactor">
    <cofactor evidence="11">
        <name>Zn(2+)</name>
        <dbReference type="ChEBI" id="CHEBI:29105"/>
    </cofactor>
    <text evidence="11">Binds 1 zinc ion per subunit.</text>
</comment>
<keyword evidence="7 11" id="KW-0862">Zinc</keyword>
<dbReference type="GO" id="GO:0006508">
    <property type="term" value="P:proteolysis"/>
    <property type="evidence" value="ECO:0007669"/>
    <property type="project" value="UniProtKB-KW"/>
</dbReference>
<organism evidence="14 15">
    <name type="scientific">Candidatus Fischerbacteria bacterium RBG_13_37_8</name>
    <dbReference type="NCBI Taxonomy" id="1817863"/>
    <lineage>
        <taxon>Bacteria</taxon>
        <taxon>Candidatus Fischeribacteriota</taxon>
    </lineage>
</organism>
<dbReference type="Gene3D" id="3.30.2010.10">
    <property type="entry name" value="Metalloproteases ('zincins'), catalytic domain"/>
    <property type="match status" value="1"/>
</dbReference>
<dbReference type="InterPro" id="IPR001915">
    <property type="entry name" value="Peptidase_M48"/>
</dbReference>
<keyword evidence="3 11" id="KW-0645">Protease</keyword>
<keyword evidence="10 12" id="KW-0472">Membrane</keyword>
<gene>
    <name evidence="14" type="ORF">A2Y62_12535</name>
</gene>
<dbReference type="GO" id="GO:0046872">
    <property type="term" value="F:metal ion binding"/>
    <property type="evidence" value="ECO:0007669"/>
    <property type="project" value="UniProtKB-KW"/>
</dbReference>